<dbReference type="InterPro" id="IPR036286">
    <property type="entry name" value="LexA/Signal_pep-like_sf"/>
</dbReference>
<dbReference type="Proteomes" id="UP000028006">
    <property type="component" value="Unassembled WGS sequence"/>
</dbReference>
<dbReference type="CDD" id="cd06529">
    <property type="entry name" value="S24_LexA-like"/>
    <property type="match status" value="1"/>
</dbReference>
<keyword evidence="6" id="KW-1185">Reference proteome</keyword>
<dbReference type="InterPro" id="IPR039418">
    <property type="entry name" value="LexA-like"/>
</dbReference>
<dbReference type="eggNOG" id="COG2932">
    <property type="taxonomic scope" value="Bacteria"/>
</dbReference>
<reference evidence="5 6" key="1">
    <citation type="submission" date="2014-06" db="EMBL/GenBank/DDBJ databases">
        <title>Whole Genome Sequences of Three Symbiotic Endozoicomonas Bacteria.</title>
        <authorList>
            <person name="Neave M.J."/>
            <person name="Apprill A."/>
            <person name="Voolstra C.R."/>
        </authorList>
    </citation>
    <scope>NUCLEOTIDE SEQUENCE [LARGE SCALE GENOMIC DNA]</scope>
    <source>
        <strain evidence="5 6">LMG 24815</strain>
    </source>
</reference>
<dbReference type="Gene3D" id="2.10.109.10">
    <property type="entry name" value="Umud Fragment, subunit A"/>
    <property type="match status" value="1"/>
</dbReference>
<accession>A0A081N709</accession>
<dbReference type="CDD" id="cd00093">
    <property type="entry name" value="HTH_XRE"/>
    <property type="match status" value="1"/>
</dbReference>
<dbReference type="PANTHER" id="PTHR40661">
    <property type="match status" value="1"/>
</dbReference>
<keyword evidence="3" id="KW-0804">Transcription</keyword>
<dbReference type="Pfam" id="PF00717">
    <property type="entry name" value="Peptidase_S24"/>
    <property type="match status" value="1"/>
</dbReference>
<dbReference type="Pfam" id="PF01381">
    <property type="entry name" value="HTH_3"/>
    <property type="match status" value="1"/>
</dbReference>
<dbReference type="EMBL" id="JOKG01000002">
    <property type="protein sequence ID" value="KEQ14232.1"/>
    <property type="molecule type" value="Genomic_DNA"/>
</dbReference>
<dbReference type="InterPro" id="IPR001387">
    <property type="entry name" value="Cro/C1-type_HTH"/>
</dbReference>
<comment type="caution">
    <text evidence="5">The sequence shown here is derived from an EMBL/GenBank/DDBJ whole genome shotgun (WGS) entry which is preliminary data.</text>
</comment>
<evidence type="ECO:0000256" key="2">
    <source>
        <dbReference type="ARBA" id="ARBA00023125"/>
    </source>
</evidence>
<evidence type="ECO:0000313" key="6">
    <source>
        <dbReference type="Proteomes" id="UP000028006"/>
    </source>
</evidence>
<proteinExistence type="predicted"/>
<sequence length="207" mass="23154">MVVYMNEAANEMGDRIQFAVDFAKKQGKAVQDLVAYVGITKTQLSRYIKSTNEPTVSRVARLSEFSGVDLIWLSTGDGHPFGNSPYVTIRFHDDSPEKSGPVKFERDYLEQVLRVDPDQCLMFTNTGDAMIGRGILNGCQVLVDLRRQRGDDIYLITVHQDTMVRRLQFLPGSQVKVISDNEAYDDYTLPAEDVTVVGRAAWIGGGR</sequence>
<dbReference type="PANTHER" id="PTHR40661:SF3">
    <property type="entry name" value="FELS-1 PROPHAGE TRANSCRIPTIONAL REGULATOR"/>
    <property type="match status" value="1"/>
</dbReference>
<keyword evidence="1" id="KW-0805">Transcription regulation</keyword>
<dbReference type="PROSITE" id="PS50943">
    <property type="entry name" value="HTH_CROC1"/>
    <property type="match status" value="1"/>
</dbReference>
<name>A0A081N709_9GAMM</name>
<dbReference type="SUPFAM" id="SSF51306">
    <property type="entry name" value="LexA/Signal peptidase"/>
    <property type="match status" value="1"/>
</dbReference>
<evidence type="ECO:0000259" key="4">
    <source>
        <dbReference type="PROSITE" id="PS50943"/>
    </source>
</evidence>
<dbReference type="Gene3D" id="1.10.260.40">
    <property type="entry name" value="lambda repressor-like DNA-binding domains"/>
    <property type="match status" value="1"/>
</dbReference>
<organism evidence="5 6">
    <name type="scientific">Endozoicomonas montiporae</name>
    <dbReference type="NCBI Taxonomy" id="1027273"/>
    <lineage>
        <taxon>Bacteria</taxon>
        <taxon>Pseudomonadati</taxon>
        <taxon>Pseudomonadota</taxon>
        <taxon>Gammaproteobacteria</taxon>
        <taxon>Oceanospirillales</taxon>
        <taxon>Endozoicomonadaceae</taxon>
        <taxon>Endozoicomonas</taxon>
    </lineage>
</organism>
<dbReference type="SUPFAM" id="SSF47413">
    <property type="entry name" value="lambda repressor-like DNA-binding domains"/>
    <property type="match status" value="1"/>
</dbReference>
<gene>
    <name evidence="5" type="ORF">GZ77_07360</name>
</gene>
<evidence type="ECO:0000313" key="5">
    <source>
        <dbReference type="EMBL" id="KEQ14232.1"/>
    </source>
</evidence>
<evidence type="ECO:0000256" key="3">
    <source>
        <dbReference type="ARBA" id="ARBA00023163"/>
    </source>
</evidence>
<dbReference type="InterPro" id="IPR015927">
    <property type="entry name" value="Peptidase_S24_S26A/B/C"/>
</dbReference>
<evidence type="ECO:0000256" key="1">
    <source>
        <dbReference type="ARBA" id="ARBA00023015"/>
    </source>
</evidence>
<keyword evidence="2" id="KW-0238">DNA-binding</keyword>
<dbReference type="GO" id="GO:0003677">
    <property type="term" value="F:DNA binding"/>
    <property type="evidence" value="ECO:0007669"/>
    <property type="project" value="UniProtKB-KW"/>
</dbReference>
<dbReference type="InterPro" id="IPR010982">
    <property type="entry name" value="Lambda_DNA-bd_dom_sf"/>
</dbReference>
<protein>
    <recommendedName>
        <fullName evidence="4">HTH cro/C1-type domain-containing protein</fullName>
    </recommendedName>
</protein>
<feature type="domain" description="HTH cro/C1-type" evidence="4">
    <location>
        <begin position="31"/>
        <end position="73"/>
    </location>
</feature>
<dbReference type="AlphaFoldDB" id="A0A081N709"/>